<comment type="caution">
    <text evidence="1">The sequence shown here is derived from an EMBL/GenBank/DDBJ whole genome shotgun (WGS) entry which is preliminary data.</text>
</comment>
<proteinExistence type="predicted"/>
<dbReference type="EMBL" id="VMNF01000006">
    <property type="protein sequence ID" value="TXC06381.1"/>
    <property type="molecule type" value="Genomic_DNA"/>
</dbReference>
<dbReference type="Proteomes" id="UP000321331">
    <property type="component" value="Unassembled WGS sequence"/>
</dbReference>
<evidence type="ECO:0000313" key="1">
    <source>
        <dbReference type="EMBL" id="TXC06381.1"/>
    </source>
</evidence>
<accession>A0A5C6T9E4</accession>
<dbReference type="AlphaFoldDB" id="A0A5C6T9E4"/>
<gene>
    <name evidence="1" type="ORF">FocTR4_00010593</name>
</gene>
<organism evidence="1 2">
    <name type="scientific">Fusarium oxysporum f. sp. cubense</name>
    <dbReference type="NCBI Taxonomy" id="61366"/>
    <lineage>
        <taxon>Eukaryota</taxon>
        <taxon>Fungi</taxon>
        <taxon>Dikarya</taxon>
        <taxon>Ascomycota</taxon>
        <taxon>Pezizomycotina</taxon>
        <taxon>Sordariomycetes</taxon>
        <taxon>Hypocreomycetidae</taxon>
        <taxon>Hypocreales</taxon>
        <taxon>Nectriaceae</taxon>
        <taxon>Fusarium</taxon>
        <taxon>Fusarium oxysporum species complex</taxon>
    </lineage>
</organism>
<name>A0A5C6T9E4_FUSOC</name>
<evidence type="ECO:0000313" key="2">
    <source>
        <dbReference type="Proteomes" id="UP000321331"/>
    </source>
</evidence>
<sequence>MISTAFVGFLNNSQAFKRQQTCSSKTTRPFVYLPLKTLPSCLHKVSNTCGHVPNVVMSTASQMGRPASNAIIITALHAVPLLLSHSVESRNNVLNATATS</sequence>
<protein>
    <submittedName>
        <fullName evidence="1">Uncharacterized protein</fullName>
    </submittedName>
</protein>
<reference evidence="1 2" key="1">
    <citation type="submission" date="2019-07" db="EMBL/GenBank/DDBJ databases">
        <title>The First High-Quality Draft Genome Sequence of the Causal Agent of the Current Panama Disease Epidemic.</title>
        <authorList>
            <person name="Warmington R.J."/>
            <person name="Kay W."/>
            <person name="Jeffries A."/>
            <person name="Bebber D."/>
            <person name="Moore K."/>
            <person name="Studholme D.J."/>
        </authorList>
    </citation>
    <scope>NUCLEOTIDE SEQUENCE [LARGE SCALE GENOMIC DNA]</scope>
    <source>
        <strain evidence="1 2">TR4</strain>
    </source>
</reference>